<keyword evidence="5" id="KW-1185">Reference proteome</keyword>
<accession>A0A317EDV3</accession>
<comment type="caution">
    <text evidence="4">The sequence shown here is derived from an EMBL/GenBank/DDBJ whole genome shotgun (WGS) entry which is preliminary data.</text>
</comment>
<dbReference type="PANTHER" id="PTHR11365">
    <property type="entry name" value="5-OXOPROLINASE RELATED"/>
    <property type="match status" value="1"/>
</dbReference>
<dbReference type="InterPro" id="IPR049517">
    <property type="entry name" value="ACX-like_C"/>
</dbReference>
<protein>
    <submittedName>
        <fullName evidence="4">5-oxoprolinase</fullName>
    </submittedName>
</protein>
<sequence length="695" mass="72986">MTDTALRFRISVDTGGTFTDVLVTGSDGRMTIGKALTTHARIFNGMREALSVAAAEIGLSLGELLAQTTLFTYGTTRATNATVTGKTARTALLVTRGFPDILVLREGGRANAHDFSQDFPAPYIPRRHTFEVSERTLADGTRPTPLDEADARRVIGEIAAGGYAAVAVCFLWSIADAANETRMGQLLDELLPGVPYTLSHRLLPVVREYRRASATAIDASLKPLMQEHLRGLEQDLRASGYENDILVSTTVGGVMLIEELIAAPIHTVKSGPAMAPVAAATFSAIEGLGDNAIVCDTGGTTFDVGLVRDGELTYSRDTWLGPAWTGHLLGISSVDIRSIGAGGGSIGWLDDGGMLRVGPQSAGSEPGPACYGRGGTEPTISDAACVLGYFNPDAFLGGRMTLDVEAARNAIAPLAGRMGRGIEETAWGMISIANELMIKAIHEITIAEGVNPRESTIVAGGGAAGINIMPIARELGCEKVVLPKAASALSAAGMQFADIVKEETATLITSSAAFEAARVTAVLDDLAGRLRAFLSTLGAEAATRAEIAFIAEARYLGQVWQLDTPIDDPRPLAAGDVAALVGTFHRVHERVFAVRDPGSPVEFVNWKARLRVALPTEAGRRRLAVANGAPPVAATRRCFFGQGAVETPIHRGADLAPGHRIEGPAIVEEATTTLVVYPGTAATVSPTGNYLLSCL</sequence>
<dbReference type="Pfam" id="PF05378">
    <property type="entry name" value="Hydant_A_N"/>
    <property type="match status" value="1"/>
</dbReference>
<proteinExistence type="predicted"/>
<feature type="domain" description="Acetophenone carboxylase-like C-terminal" evidence="3">
    <location>
        <begin position="520"/>
        <end position="684"/>
    </location>
</feature>
<evidence type="ECO:0000259" key="1">
    <source>
        <dbReference type="Pfam" id="PF01968"/>
    </source>
</evidence>
<dbReference type="OrthoDB" id="7314499at2"/>
<dbReference type="RefSeq" id="WP_109903443.1">
    <property type="nucleotide sequence ID" value="NZ_QGLE01000002.1"/>
</dbReference>
<evidence type="ECO:0000259" key="2">
    <source>
        <dbReference type="Pfam" id="PF05378"/>
    </source>
</evidence>
<dbReference type="InterPro" id="IPR008040">
    <property type="entry name" value="Hydant_A_N"/>
</dbReference>
<dbReference type="GO" id="GO:0017168">
    <property type="term" value="F:5-oxoprolinase (ATP-hydrolyzing) activity"/>
    <property type="evidence" value="ECO:0007669"/>
    <property type="project" value="TreeGrafter"/>
</dbReference>
<name>A0A317EDV3_9PROT</name>
<evidence type="ECO:0000259" key="3">
    <source>
        <dbReference type="Pfam" id="PF19278"/>
    </source>
</evidence>
<dbReference type="GO" id="GO:0005829">
    <property type="term" value="C:cytosol"/>
    <property type="evidence" value="ECO:0007669"/>
    <property type="project" value="TreeGrafter"/>
</dbReference>
<evidence type="ECO:0000313" key="4">
    <source>
        <dbReference type="EMBL" id="PWR25217.1"/>
    </source>
</evidence>
<dbReference type="Pfam" id="PF19278">
    <property type="entry name" value="Hydant_A_C"/>
    <property type="match status" value="1"/>
</dbReference>
<dbReference type="AlphaFoldDB" id="A0A317EDV3"/>
<dbReference type="InterPro" id="IPR002821">
    <property type="entry name" value="Hydantoinase_A"/>
</dbReference>
<feature type="domain" description="Hydantoinase A/oxoprolinase" evidence="1">
    <location>
        <begin position="211"/>
        <end position="502"/>
    </location>
</feature>
<dbReference type="GO" id="GO:0006749">
    <property type="term" value="P:glutathione metabolic process"/>
    <property type="evidence" value="ECO:0007669"/>
    <property type="project" value="TreeGrafter"/>
</dbReference>
<dbReference type="Proteomes" id="UP000245461">
    <property type="component" value="Unassembled WGS sequence"/>
</dbReference>
<dbReference type="InterPro" id="IPR045079">
    <property type="entry name" value="Oxoprolinase-like"/>
</dbReference>
<evidence type="ECO:0000313" key="5">
    <source>
        <dbReference type="Proteomes" id="UP000245461"/>
    </source>
</evidence>
<dbReference type="SUPFAM" id="SSF53067">
    <property type="entry name" value="Actin-like ATPase domain"/>
    <property type="match status" value="1"/>
</dbReference>
<dbReference type="InterPro" id="IPR043129">
    <property type="entry name" value="ATPase_NBD"/>
</dbReference>
<gene>
    <name evidence="4" type="ORF">DKG74_05505</name>
</gene>
<organism evidence="4 5">
    <name type="scientific">Zavarzinia aquatilis</name>
    <dbReference type="NCBI Taxonomy" id="2211142"/>
    <lineage>
        <taxon>Bacteria</taxon>
        <taxon>Pseudomonadati</taxon>
        <taxon>Pseudomonadota</taxon>
        <taxon>Alphaproteobacteria</taxon>
        <taxon>Rhodospirillales</taxon>
        <taxon>Zavarziniaceae</taxon>
        <taxon>Zavarzinia</taxon>
    </lineage>
</organism>
<reference evidence="4 5" key="1">
    <citation type="submission" date="2018-05" db="EMBL/GenBank/DDBJ databases">
        <title>Zavarzinia sp. HR-AS.</title>
        <authorList>
            <person name="Lee Y."/>
            <person name="Jeon C.O."/>
        </authorList>
    </citation>
    <scope>NUCLEOTIDE SEQUENCE [LARGE SCALE GENOMIC DNA]</scope>
    <source>
        <strain evidence="4 5">HR-AS</strain>
    </source>
</reference>
<dbReference type="EMBL" id="QGLE01000002">
    <property type="protein sequence ID" value="PWR25217.1"/>
    <property type="molecule type" value="Genomic_DNA"/>
</dbReference>
<dbReference type="PANTHER" id="PTHR11365:SF23">
    <property type="entry name" value="HYPOTHETICAL 5-OXOPROLINASE (EUROFUNG)-RELATED"/>
    <property type="match status" value="1"/>
</dbReference>
<dbReference type="Pfam" id="PF01968">
    <property type="entry name" value="Hydantoinase_A"/>
    <property type="match status" value="1"/>
</dbReference>
<feature type="domain" description="Hydantoinase/oxoprolinase N-terminal" evidence="2">
    <location>
        <begin position="9"/>
        <end position="189"/>
    </location>
</feature>